<comment type="caution">
    <text evidence="2">The sequence shown here is derived from an EMBL/GenBank/DDBJ whole genome shotgun (WGS) entry which is preliminary data.</text>
</comment>
<sequence length="126" mass="13800">MSGIKTSVATLPPYFNSSNPPVTQDLGQSQSTSASGIPGEDRIATLEHRISVLVAQAKAQSSSMVSDPPIYNGYNNFKEWAYKMRNKLEMMGDLNDRKKLTYVVSRIGGRAFRKISDELPNNGATS</sequence>
<evidence type="ECO:0000313" key="3">
    <source>
        <dbReference type="Proteomes" id="UP001316803"/>
    </source>
</evidence>
<organism evidence="2 3">
    <name type="scientific">Knufia fluminis</name>
    <dbReference type="NCBI Taxonomy" id="191047"/>
    <lineage>
        <taxon>Eukaryota</taxon>
        <taxon>Fungi</taxon>
        <taxon>Dikarya</taxon>
        <taxon>Ascomycota</taxon>
        <taxon>Pezizomycotina</taxon>
        <taxon>Eurotiomycetes</taxon>
        <taxon>Chaetothyriomycetidae</taxon>
        <taxon>Chaetothyriales</taxon>
        <taxon>Trichomeriaceae</taxon>
        <taxon>Knufia</taxon>
    </lineage>
</organism>
<keyword evidence="3" id="KW-1185">Reference proteome</keyword>
<name>A0AAN8I809_9EURO</name>
<protein>
    <submittedName>
        <fullName evidence="2">Uncharacterized protein</fullName>
    </submittedName>
</protein>
<accession>A0AAN8I809</accession>
<gene>
    <name evidence="2" type="ORF">OHC33_006217</name>
</gene>
<proteinExistence type="predicted"/>
<evidence type="ECO:0000313" key="2">
    <source>
        <dbReference type="EMBL" id="KAK5952625.1"/>
    </source>
</evidence>
<feature type="compositionally biased region" description="Polar residues" evidence="1">
    <location>
        <begin position="12"/>
        <end position="35"/>
    </location>
</feature>
<dbReference type="Proteomes" id="UP001316803">
    <property type="component" value="Unassembled WGS sequence"/>
</dbReference>
<dbReference type="AlphaFoldDB" id="A0AAN8I809"/>
<feature type="region of interest" description="Disordered" evidence="1">
    <location>
        <begin position="12"/>
        <end position="41"/>
    </location>
</feature>
<dbReference type="EMBL" id="JAKLMC020000014">
    <property type="protein sequence ID" value="KAK5952625.1"/>
    <property type="molecule type" value="Genomic_DNA"/>
</dbReference>
<reference evidence="2 3" key="1">
    <citation type="submission" date="2022-12" db="EMBL/GenBank/DDBJ databases">
        <title>Genomic features and morphological characterization of a novel Knufia sp. strain isolated from spacecraft assembly facility.</title>
        <authorList>
            <person name="Teixeira M."/>
            <person name="Chander A.M."/>
            <person name="Stajich J.E."/>
            <person name="Venkateswaran K."/>
        </authorList>
    </citation>
    <scope>NUCLEOTIDE SEQUENCE [LARGE SCALE GENOMIC DNA]</scope>
    <source>
        <strain evidence="2 3">FJI-L2-BK-P2</strain>
    </source>
</reference>
<evidence type="ECO:0000256" key="1">
    <source>
        <dbReference type="SAM" id="MobiDB-lite"/>
    </source>
</evidence>